<accession>A0A6C0GFV4</accession>
<keyword evidence="5" id="KW-1185">Reference proteome</keyword>
<dbReference type="SUPFAM" id="SSF110997">
    <property type="entry name" value="Sporulation related repeat"/>
    <property type="match status" value="1"/>
</dbReference>
<evidence type="ECO:0000313" key="5">
    <source>
        <dbReference type="Proteomes" id="UP000480178"/>
    </source>
</evidence>
<dbReference type="InterPro" id="IPR036680">
    <property type="entry name" value="SPOR-like_sf"/>
</dbReference>
<evidence type="ECO:0000313" key="4">
    <source>
        <dbReference type="EMBL" id="QHT66704.1"/>
    </source>
</evidence>
<evidence type="ECO:0000256" key="2">
    <source>
        <dbReference type="SAM" id="Phobius"/>
    </source>
</evidence>
<protein>
    <recommendedName>
        <fullName evidence="3">SPOR domain-containing protein</fullName>
    </recommendedName>
</protein>
<dbReference type="InterPro" id="IPR041268">
    <property type="entry name" value="HU-CCDC81_bac_2"/>
</dbReference>
<name>A0A6C0GFV4_9BACT</name>
<keyword evidence="2" id="KW-0812">Transmembrane</keyword>
<feature type="transmembrane region" description="Helical" evidence="2">
    <location>
        <begin position="180"/>
        <end position="201"/>
    </location>
</feature>
<keyword evidence="2" id="KW-1133">Transmembrane helix</keyword>
<feature type="compositionally biased region" description="Low complexity" evidence="1">
    <location>
        <begin position="259"/>
        <end position="276"/>
    </location>
</feature>
<dbReference type="Gene3D" id="3.30.70.1070">
    <property type="entry name" value="Sporulation related repeat"/>
    <property type="match status" value="1"/>
</dbReference>
<dbReference type="PROSITE" id="PS51724">
    <property type="entry name" value="SPOR"/>
    <property type="match status" value="1"/>
</dbReference>
<dbReference type="EMBL" id="CP048222">
    <property type="protein sequence ID" value="QHT66704.1"/>
    <property type="molecule type" value="Genomic_DNA"/>
</dbReference>
<keyword evidence="2" id="KW-0472">Membrane</keyword>
<dbReference type="Proteomes" id="UP000480178">
    <property type="component" value="Chromosome"/>
</dbReference>
<proteinExistence type="predicted"/>
<dbReference type="InterPro" id="IPR007730">
    <property type="entry name" value="SPOR-like_dom"/>
</dbReference>
<evidence type="ECO:0000259" key="3">
    <source>
        <dbReference type="PROSITE" id="PS51724"/>
    </source>
</evidence>
<feature type="domain" description="SPOR" evidence="3">
    <location>
        <begin position="315"/>
        <end position="394"/>
    </location>
</feature>
<reference evidence="4 5" key="1">
    <citation type="submission" date="2020-01" db="EMBL/GenBank/DDBJ databases">
        <authorList>
            <person name="Kim M.K."/>
        </authorList>
    </citation>
    <scope>NUCLEOTIDE SEQUENCE [LARGE SCALE GENOMIC DNA]</scope>
    <source>
        <strain evidence="4 5">172606-1</strain>
    </source>
</reference>
<dbReference type="Pfam" id="PF18174">
    <property type="entry name" value="HU-CCDC81_bac_1"/>
    <property type="match status" value="1"/>
</dbReference>
<evidence type="ECO:0000256" key="1">
    <source>
        <dbReference type="SAM" id="MobiDB-lite"/>
    </source>
</evidence>
<dbReference type="AlphaFoldDB" id="A0A6C0GFV4"/>
<dbReference type="KEGG" id="rhoz:GXP67_08550"/>
<sequence length="394" mass="44020">MIEKYIKYLLFEHDCVVIPEFGGFIANYVSADIHPIHHTFQPPSKNIAFNEMLKLNDGLLISHISASEKISREEAQKLVKEYTEFVKNEIRSKDKYKFEEIGTLYLNHEQRLQFEPENKINYLSHSFGLPELDYKPIERASSYTKFKTKDRPAMMNPDALDEEEDQLVFPVEKKSSRSRLLLAIVIPVLLLLAGSAGYFLFLDNGNTALSSFDPFTALKSSRNEEDTTMVVDDSFLYADTTLQASVDTNSLASAADDWSTAPAAESETSSFTETAPVTEELQKTNEVVAAPTEEKPAVTSFTETAPENTDGVAVVGNPRRYYVIIGGFSVRENAFKLKEELNSKGNSDAKVVVPKTDGNLLKVSYADFDTFATAASKAEELKAIYGSSVWVLKY</sequence>
<organism evidence="4 5">
    <name type="scientific">Rhodocytophaga rosea</name>
    <dbReference type="NCBI Taxonomy" id="2704465"/>
    <lineage>
        <taxon>Bacteria</taxon>
        <taxon>Pseudomonadati</taxon>
        <taxon>Bacteroidota</taxon>
        <taxon>Cytophagia</taxon>
        <taxon>Cytophagales</taxon>
        <taxon>Rhodocytophagaceae</taxon>
        <taxon>Rhodocytophaga</taxon>
    </lineage>
</organism>
<dbReference type="RefSeq" id="WP_162442757.1">
    <property type="nucleotide sequence ID" value="NZ_CP048222.1"/>
</dbReference>
<dbReference type="Pfam" id="PF05036">
    <property type="entry name" value="SPOR"/>
    <property type="match status" value="1"/>
</dbReference>
<dbReference type="InterPro" id="IPR040495">
    <property type="entry name" value="HU-CCDC81_bac_1"/>
</dbReference>
<gene>
    <name evidence="4" type="ORF">GXP67_08550</name>
</gene>
<feature type="region of interest" description="Disordered" evidence="1">
    <location>
        <begin position="257"/>
        <end position="280"/>
    </location>
</feature>
<dbReference type="GO" id="GO:0042834">
    <property type="term" value="F:peptidoglycan binding"/>
    <property type="evidence" value="ECO:0007669"/>
    <property type="project" value="InterPro"/>
</dbReference>
<dbReference type="Pfam" id="PF18175">
    <property type="entry name" value="HU-CCDC81_bac_2"/>
    <property type="match status" value="1"/>
</dbReference>